<accession>A0A6J5RBE0</accession>
<organism evidence="1">
    <name type="scientific">uncultured Caudovirales phage</name>
    <dbReference type="NCBI Taxonomy" id="2100421"/>
    <lineage>
        <taxon>Viruses</taxon>
        <taxon>Duplodnaviria</taxon>
        <taxon>Heunggongvirae</taxon>
        <taxon>Uroviricota</taxon>
        <taxon>Caudoviricetes</taxon>
        <taxon>Peduoviridae</taxon>
        <taxon>Maltschvirus</taxon>
        <taxon>Maltschvirus maltsch</taxon>
    </lineage>
</organism>
<dbReference type="EMBL" id="LR797179">
    <property type="protein sequence ID" value="CAB4191876.1"/>
    <property type="molecule type" value="Genomic_DNA"/>
</dbReference>
<reference evidence="1" key="1">
    <citation type="submission" date="2020-05" db="EMBL/GenBank/DDBJ databases">
        <authorList>
            <person name="Chiriac C."/>
            <person name="Salcher M."/>
            <person name="Ghai R."/>
            <person name="Kavagutti S V."/>
        </authorList>
    </citation>
    <scope>NUCLEOTIDE SEQUENCE</scope>
</reference>
<gene>
    <name evidence="1" type="ORF">UFOVP1230_2</name>
</gene>
<keyword evidence="1" id="KW-0645">Protease</keyword>
<dbReference type="Gene3D" id="3.30.1380.10">
    <property type="match status" value="1"/>
</dbReference>
<dbReference type="InterPro" id="IPR009045">
    <property type="entry name" value="Zn_M74/Hedgehog-like"/>
</dbReference>
<proteinExistence type="predicted"/>
<protein>
    <submittedName>
        <fullName evidence="1">D-alanyl-D-alanine carboxypeptidase</fullName>
    </submittedName>
</protein>
<dbReference type="SUPFAM" id="SSF55166">
    <property type="entry name" value="Hedgehog/DD-peptidase"/>
    <property type="match status" value="1"/>
</dbReference>
<name>A0A6J5RBE0_9CAUD</name>
<dbReference type="GO" id="GO:0004180">
    <property type="term" value="F:carboxypeptidase activity"/>
    <property type="evidence" value="ECO:0007669"/>
    <property type="project" value="UniProtKB-KW"/>
</dbReference>
<keyword evidence="1" id="KW-0121">Carboxypeptidase</keyword>
<keyword evidence="1" id="KW-0378">Hydrolase</keyword>
<evidence type="ECO:0000313" key="1">
    <source>
        <dbReference type="EMBL" id="CAB4191876.1"/>
    </source>
</evidence>
<sequence length="120" mass="14071">MTLSDKQKIFTKNIGLLIAHAFANGFELTFGEVYRTLEQQKIYFDTGRSKTMDSRHIQRLAVDFNLFVNGELKNKPVDFFALGEYWLTLHPDNVWGGDWNRNHSLADEKFPDPYHFEMKP</sequence>